<dbReference type="Proteomes" id="UP001595987">
    <property type="component" value="Unassembled WGS sequence"/>
</dbReference>
<proteinExistence type="predicted"/>
<evidence type="ECO:0008006" key="3">
    <source>
        <dbReference type="Google" id="ProtNLM"/>
    </source>
</evidence>
<comment type="caution">
    <text evidence="1">The sequence shown here is derived from an EMBL/GenBank/DDBJ whole genome shotgun (WGS) entry which is preliminary data.</text>
</comment>
<keyword evidence="2" id="KW-1185">Reference proteome</keyword>
<name>A0ABV9JH92_9LACT</name>
<reference evidence="2" key="1">
    <citation type="journal article" date="2019" name="Int. J. Syst. Evol. Microbiol.">
        <title>The Global Catalogue of Microorganisms (GCM) 10K type strain sequencing project: providing services to taxonomists for standard genome sequencing and annotation.</title>
        <authorList>
            <consortium name="The Broad Institute Genomics Platform"/>
            <consortium name="The Broad Institute Genome Sequencing Center for Infectious Disease"/>
            <person name="Wu L."/>
            <person name="Ma J."/>
        </authorList>
    </citation>
    <scope>NUCLEOTIDE SEQUENCE [LARGE SCALE GENOMIC DNA]</scope>
    <source>
        <strain evidence="2">CCUG 63287</strain>
    </source>
</reference>
<evidence type="ECO:0000313" key="1">
    <source>
        <dbReference type="EMBL" id="MFC4652699.1"/>
    </source>
</evidence>
<protein>
    <recommendedName>
        <fullName evidence="3">YolD-like protein</fullName>
    </recommendedName>
</protein>
<evidence type="ECO:0000313" key="2">
    <source>
        <dbReference type="Proteomes" id="UP001595987"/>
    </source>
</evidence>
<accession>A0ABV9JH92</accession>
<dbReference type="EMBL" id="JBHSGD010000005">
    <property type="protein sequence ID" value="MFC4652699.1"/>
    <property type="molecule type" value="Genomic_DNA"/>
</dbReference>
<gene>
    <name evidence="1" type="ORF">ACFO26_07235</name>
</gene>
<sequence>MDWRTELSIIEGTKRVDRSYSPFEAIRNYQDRRVMKWNPFATAELAATHREYYQSTQIEQPETTLEPDEISFRLLFALSSGKVIRVFLKDGFGSKQVKGRIYGLGENHQIIIKTLDGHYQELSGNHILNIILEEDSEIQ</sequence>
<organism evidence="1 2">
    <name type="scientific">Lactococcus nasutitermitis</name>
    <dbReference type="NCBI Taxonomy" id="1652957"/>
    <lineage>
        <taxon>Bacteria</taxon>
        <taxon>Bacillati</taxon>
        <taxon>Bacillota</taxon>
        <taxon>Bacilli</taxon>
        <taxon>Lactobacillales</taxon>
        <taxon>Streptococcaceae</taxon>
        <taxon>Lactococcus</taxon>
    </lineage>
</organism>